<keyword evidence="14" id="KW-1185">Reference proteome</keyword>
<dbReference type="STRING" id="1233.SAMN05216387_10279"/>
<dbReference type="GO" id="GO:0005886">
    <property type="term" value="C:plasma membrane"/>
    <property type="evidence" value="ECO:0007669"/>
    <property type="project" value="UniProtKB-SubCell"/>
</dbReference>
<evidence type="ECO:0000256" key="4">
    <source>
        <dbReference type="ARBA" id="ARBA00016461"/>
    </source>
</evidence>
<dbReference type="AlphaFoldDB" id="A0A1H7I6Y7"/>
<dbReference type="GO" id="GO:0017004">
    <property type="term" value="P:cytochrome complex assembly"/>
    <property type="evidence" value="ECO:0007669"/>
    <property type="project" value="UniProtKB-KW"/>
</dbReference>
<dbReference type="RefSeq" id="WP_090827015.1">
    <property type="nucleotide sequence ID" value="NZ_FOBH01000002.1"/>
</dbReference>
<dbReference type="Proteomes" id="UP000198620">
    <property type="component" value="Unassembled WGS sequence"/>
</dbReference>
<sequence length="65" mass="7497">MIWTSLSDFLDMGGYGFYVWGSYLVFLICIAGEIILVSNRKRTLLKHLSLIHQSTKQEKRNETSS</sequence>
<evidence type="ECO:0000256" key="11">
    <source>
        <dbReference type="ARBA" id="ARBA00023136"/>
    </source>
</evidence>
<dbReference type="PANTHER" id="PTHR37531">
    <property type="entry name" value="HEME EXPORTER PROTEIN D"/>
    <property type="match status" value="1"/>
</dbReference>
<evidence type="ECO:0000256" key="5">
    <source>
        <dbReference type="ARBA" id="ARBA00022448"/>
    </source>
</evidence>
<dbReference type="NCBIfam" id="TIGR03141">
    <property type="entry name" value="cytochro_ccmD"/>
    <property type="match status" value="1"/>
</dbReference>
<evidence type="ECO:0000313" key="14">
    <source>
        <dbReference type="Proteomes" id="UP000198620"/>
    </source>
</evidence>
<comment type="subcellular location">
    <subcellularLocation>
        <location evidence="2 12">Cell inner membrane</location>
        <topology evidence="2 12">Single-pass membrane protein</topology>
    </subcellularLocation>
</comment>
<evidence type="ECO:0000256" key="2">
    <source>
        <dbReference type="ARBA" id="ARBA00004377"/>
    </source>
</evidence>
<proteinExistence type="inferred from homology"/>
<dbReference type="GO" id="GO:0015886">
    <property type="term" value="P:heme transport"/>
    <property type="evidence" value="ECO:0007669"/>
    <property type="project" value="InterPro"/>
</dbReference>
<name>A0A1H7I6Y7_9PROT</name>
<reference evidence="13 14" key="1">
    <citation type="submission" date="2016-10" db="EMBL/GenBank/DDBJ databases">
        <authorList>
            <person name="de Groot N.N."/>
        </authorList>
    </citation>
    <scope>NUCLEOTIDE SEQUENCE [LARGE SCALE GENOMIC DNA]</scope>
    <source>
        <strain evidence="13 14">Nv1</strain>
    </source>
</reference>
<dbReference type="EMBL" id="FOBH01000002">
    <property type="protein sequence ID" value="SEK58299.1"/>
    <property type="molecule type" value="Genomic_DNA"/>
</dbReference>
<comment type="function">
    <text evidence="1 12">Required for the export of heme to the periplasm for the biogenesis of c-type cytochromes.</text>
</comment>
<dbReference type="InterPro" id="IPR007078">
    <property type="entry name" value="Haem_export_protD_CcmD"/>
</dbReference>
<accession>A0A1H7I6Y7</accession>
<dbReference type="InterPro" id="IPR052075">
    <property type="entry name" value="Heme_exporter_D"/>
</dbReference>
<keyword evidence="11 12" id="KW-0472">Membrane</keyword>
<evidence type="ECO:0000313" key="13">
    <source>
        <dbReference type="EMBL" id="SEK58299.1"/>
    </source>
</evidence>
<evidence type="ECO:0000256" key="3">
    <source>
        <dbReference type="ARBA" id="ARBA00008741"/>
    </source>
</evidence>
<gene>
    <name evidence="13" type="ORF">SAMN05216387_10279</name>
</gene>
<protein>
    <recommendedName>
        <fullName evidence="4 12">Heme exporter protein D</fullName>
    </recommendedName>
</protein>
<keyword evidence="8 12" id="KW-0812">Transmembrane</keyword>
<dbReference type="OrthoDB" id="9815607at2"/>
<dbReference type="PANTHER" id="PTHR37531:SF1">
    <property type="entry name" value="HEME EXPORTER PROTEIN D"/>
    <property type="match status" value="1"/>
</dbReference>
<dbReference type="GO" id="GO:1903607">
    <property type="term" value="P:cytochrome c biosynthetic process"/>
    <property type="evidence" value="ECO:0007669"/>
    <property type="project" value="TreeGrafter"/>
</dbReference>
<evidence type="ECO:0000256" key="7">
    <source>
        <dbReference type="ARBA" id="ARBA00022519"/>
    </source>
</evidence>
<keyword evidence="10 12" id="KW-1133">Transmembrane helix</keyword>
<evidence type="ECO:0000256" key="10">
    <source>
        <dbReference type="ARBA" id="ARBA00022989"/>
    </source>
</evidence>
<evidence type="ECO:0000256" key="8">
    <source>
        <dbReference type="ARBA" id="ARBA00022692"/>
    </source>
</evidence>
<keyword evidence="9 12" id="KW-0201">Cytochrome c-type biogenesis</keyword>
<dbReference type="Pfam" id="PF04995">
    <property type="entry name" value="CcmD"/>
    <property type="match status" value="1"/>
</dbReference>
<feature type="transmembrane region" description="Helical" evidence="12">
    <location>
        <begin position="15"/>
        <end position="37"/>
    </location>
</feature>
<keyword evidence="7 12" id="KW-0997">Cell inner membrane</keyword>
<evidence type="ECO:0000256" key="6">
    <source>
        <dbReference type="ARBA" id="ARBA00022475"/>
    </source>
</evidence>
<evidence type="ECO:0000256" key="12">
    <source>
        <dbReference type="RuleBase" id="RU363101"/>
    </source>
</evidence>
<keyword evidence="6 12" id="KW-1003">Cell membrane</keyword>
<evidence type="ECO:0000256" key="1">
    <source>
        <dbReference type="ARBA" id="ARBA00002442"/>
    </source>
</evidence>
<keyword evidence="5 12" id="KW-0813">Transport</keyword>
<organism evidence="13 14">
    <name type="scientific">Nitrosovibrio tenuis</name>
    <dbReference type="NCBI Taxonomy" id="1233"/>
    <lineage>
        <taxon>Bacteria</taxon>
        <taxon>Pseudomonadati</taxon>
        <taxon>Pseudomonadota</taxon>
        <taxon>Betaproteobacteria</taxon>
        <taxon>Nitrosomonadales</taxon>
        <taxon>Nitrosomonadaceae</taxon>
        <taxon>Nitrosovibrio</taxon>
    </lineage>
</organism>
<evidence type="ECO:0000256" key="9">
    <source>
        <dbReference type="ARBA" id="ARBA00022748"/>
    </source>
</evidence>
<comment type="similarity">
    <text evidence="3 12">Belongs to the CcmD/CycX/HelD family.</text>
</comment>